<dbReference type="GO" id="GO:0071949">
    <property type="term" value="F:FAD binding"/>
    <property type="evidence" value="ECO:0007669"/>
    <property type="project" value="InterPro"/>
</dbReference>
<organism evidence="10 11">
    <name type="scientific">Pseudosulfitobacter pseudonitzschiae</name>
    <dbReference type="NCBI Taxonomy" id="1402135"/>
    <lineage>
        <taxon>Bacteria</taxon>
        <taxon>Pseudomonadati</taxon>
        <taxon>Pseudomonadota</taxon>
        <taxon>Alphaproteobacteria</taxon>
        <taxon>Rhodobacterales</taxon>
        <taxon>Roseobacteraceae</taxon>
        <taxon>Pseudosulfitobacter</taxon>
    </lineage>
</organism>
<dbReference type="RefSeq" id="WP_089422690.1">
    <property type="nucleotide sequence ID" value="NZ_CP022416.1"/>
</dbReference>
<sequence length="331" mass="35918">MHRVTVIGAGVAGLCVARALLDRGAQVTVLDRCATLGPQACSWWAGGMLAPFCEGESAEEPVVRLGQEAADWWAAQTRAVHRRGSLVVSPARDTGDLARFARRTRNFRRLESQEIAELEPDLAGRFAKALLFESEAHLAPRAALQQLRVGLERDGAVFEQADADPEALARHGLTIDCRGFQARAQIPDLRGVKGEMLVLSCPEVTLSRPVRLLHPRVPLYVVPRGDGVFMLGATMVEGRAGPHITARALLELLSAAYALTPAFAEAEVIEIGVDSRPAFADNLPRIRRNGNLIRANGLYRHGFLLAPALARMVATLIFDNITPEVMDETAT</sequence>
<dbReference type="PANTHER" id="PTHR11530:SF11">
    <property type="entry name" value="D-ASPARTATE OXIDASE"/>
    <property type="match status" value="1"/>
</dbReference>
<name>A0A221K742_9RHOB</name>
<evidence type="ECO:0000313" key="10">
    <source>
        <dbReference type="EMBL" id="ASM74667.1"/>
    </source>
</evidence>
<evidence type="ECO:0000256" key="7">
    <source>
        <dbReference type="ARBA" id="ARBA00039751"/>
    </source>
</evidence>
<dbReference type="GO" id="GO:0046416">
    <property type="term" value="P:D-amino acid metabolic process"/>
    <property type="evidence" value="ECO:0007669"/>
    <property type="project" value="InterPro"/>
</dbReference>
<comment type="similarity">
    <text evidence="2">Belongs to the DAMOX/DASOX family.</text>
</comment>
<dbReference type="PANTHER" id="PTHR11530">
    <property type="entry name" value="D-AMINO ACID OXIDASE"/>
    <property type="match status" value="1"/>
</dbReference>
<keyword evidence="10" id="KW-0614">Plasmid</keyword>
<dbReference type="OrthoDB" id="9790035at2"/>
<dbReference type="EC" id="1.4.3.3" evidence="6"/>
<evidence type="ECO:0000256" key="1">
    <source>
        <dbReference type="ARBA" id="ARBA00001974"/>
    </source>
</evidence>
<dbReference type="SUPFAM" id="SSF51905">
    <property type="entry name" value="FAD/NAD(P)-binding domain"/>
    <property type="match status" value="1"/>
</dbReference>
<dbReference type="EMBL" id="CP022416">
    <property type="protein sequence ID" value="ASM74667.1"/>
    <property type="molecule type" value="Genomic_DNA"/>
</dbReference>
<comment type="catalytic activity">
    <reaction evidence="8">
        <text>a D-alpha-amino acid + O2 + H2O = a 2-oxocarboxylate + H2O2 + NH4(+)</text>
        <dbReference type="Rhea" id="RHEA:21816"/>
        <dbReference type="ChEBI" id="CHEBI:15377"/>
        <dbReference type="ChEBI" id="CHEBI:15379"/>
        <dbReference type="ChEBI" id="CHEBI:16240"/>
        <dbReference type="ChEBI" id="CHEBI:28938"/>
        <dbReference type="ChEBI" id="CHEBI:35179"/>
        <dbReference type="ChEBI" id="CHEBI:59871"/>
        <dbReference type="EC" id="1.4.3.3"/>
    </reaction>
    <physiologicalReaction direction="left-to-right" evidence="8">
        <dbReference type="Rhea" id="RHEA:21817"/>
    </physiologicalReaction>
</comment>
<evidence type="ECO:0000256" key="2">
    <source>
        <dbReference type="ARBA" id="ARBA00006730"/>
    </source>
</evidence>
<geneLocation type="plasmid" evidence="10 11">
    <name>pSMR1-1</name>
</geneLocation>
<accession>A0A221K742</accession>
<dbReference type="SUPFAM" id="SSF54373">
    <property type="entry name" value="FAD-linked reductases, C-terminal domain"/>
    <property type="match status" value="1"/>
</dbReference>
<keyword evidence="3" id="KW-0285">Flavoprotein</keyword>
<evidence type="ECO:0000256" key="8">
    <source>
        <dbReference type="ARBA" id="ARBA00049547"/>
    </source>
</evidence>
<keyword evidence="11" id="KW-1185">Reference proteome</keyword>
<feature type="domain" description="FAD dependent oxidoreductase" evidence="9">
    <location>
        <begin position="3"/>
        <end position="315"/>
    </location>
</feature>
<comment type="cofactor">
    <cofactor evidence="1">
        <name>FAD</name>
        <dbReference type="ChEBI" id="CHEBI:57692"/>
    </cofactor>
</comment>
<dbReference type="Pfam" id="PF01266">
    <property type="entry name" value="DAO"/>
    <property type="match status" value="1"/>
</dbReference>
<keyword evidence="4" id="KW-0274">FAD</keyword>
<gene>
    <name evidence="10" type="primary">thiO</name>
    <name evidence="10" type="ORF">SULPSESMR1_04972</name>
</gene>
<dbReference type="Gene3D" id="3.30.9.10">
    <property type="entry name" value="D-Amino Acid Oxidase, subunit A, domain 2"/>
    <property type="match status" value="2"/>
</dbReference>
<evidence type="ECO:0000256" key="5">
    <source>
        <dbReference type="ARBA" id="ARBA00023002"/>
    </source>
</evidence>
<dbReference type="InterPro" id="IPR023209">
    <property type="entry name" value="DAO"/>
</dbReference>
<dbReference type="InterPro" id="IPR036188">
    <property type="entry name" value="FAD/NAD-bd_sf"/>
</dbReference>
<dbReference type="Proteomes" id="UP000199754">
    <property type="component" value="Plasmid pSMR1-1"/>
</dbReference>
<dbReference type="InterPro" id="IPR006076">
    <property type="entry name" value="FAD-dep_OxRdtase"/>
</dbReference>
<dbReference type="AlphaFoldDB" id="A0A221K742"/>
<reference evidence="10 11" key="1">
    <citation type="submission" date="2017-07" db="EMBL/GenBank/DDBJ databases">
        <title>Genome Sequence of Sulfitobacter pseudonitzschiae Strain SMR1 Isolated from a culture of the Diatom Skeletonema marinoi.</title>
        <authorList>
            <person name="Topel M."/>
            <person name="Pinder M.I.M."/>
            <person name="Johansson O.N."/>
            <person name="Kourtchenko O."/>
            <person name="Godhe A."/>
            <person name="Clarke A.K."/>
        </authorList>
    </citation>
    <scope>NUCLEOTIDE SEQUENCE [LARGE SCALE GENOMIC DNA]</scope>
    <source>
        <strain evidence="10 11">SMR1</strain>
        <plasmid evidence="10 11">pSMR1-1</plasmid>
    </source>
</reference>
<evidence type="ECO:0000259" key="9">
    <source>
        <dbReference type="Pfam" id="PF01266"/>
    </source>
</evidence>
<evidence type="ECO:0000256" key="4">
    <source>
        <dbReference type="ARBA" id="ARBA00022827"/>
    </source>
</evidence>
<protein>
    <recommendedName>
        <fullName evidence="7">D-amino-acid oxidase</fullName>
        <ecNumber evidence="6">1.4.3.3</ecNumber>
    </recommendedName>
</protein>
<evidence type="ECO:0000313" key="11">
    <source>
        <dbReference type="Proteomes" id="UP000199754"/>
    </source>
</evidence>
<keyword evidence="5 10" id="KW-0560">Oxidoreductase</keyword>
<dbReference type="GO" id="GO:0003884">
    <property type="term" value="F:D-amino-acid oxidase activity"/>
    <property type="evidence" value="ECO:0007669"/>
    <property type="project" value="UniProtKB-EC"/>
</dbReference>
<evidence type="ECO:0000256" key="6">
    <source>
        <dbReference type="ARBA" id="ARBA00039101"/>
    </source>
</evidence>
<dbReference type="KEGG" id="spse:SULPSESMR1_04972"/>
<evidence type="ECO:0000256" key="3">
    <source>
        <dbReference type="ARBA" id="ARBA00022630"/>
    </source>
</evidence>
<dbReference type="Gene3D" id="3.50.50.60">
    <property type="entry name" value="FAD/NAD(P)-binding domain"/>
    <property type="match status" value="2"/>
</dbReference>
<proteinExistence type="inferred from homology"/>